<dbReference type="Gene3D" id="1.20.58.70">
    <property type="match status" value="1"/>
</dbReference>
<dbReference type="SMART" id="SM00397">
    <property type="entry name" value="t_SNARE"/>
    <property type="match status" value="1"/>
</dbReference>
<evidence type="ECO:0000259" key="6">
    <source>
        <dbReference type="PROSITE" id="PS50192"/>
    </source>
</evidence>
<dbReference type="GO" id="GO:0006887">
    <property type="term" value="P:exocytosis"/>
    <property type="evidence" value="ECO:0007669"/>
    <property type="project" value="TreeGrafter"/>
</dbReference>
<name>A0A8C5MWR9_9ANUR</name>
<dbReference type="CDD" id="cd15848">
    <property type="entry name" value="SNARE_syntaxin1-like"/>
    <property type="match status" value="1"/>
</dbReference>
<dbReference type="PROSITE" id="PS00914">
    <property type="entry name" value="SYNTAXIN"/>
    <property type="match status" value="1"/>
</dbReference>
<dbReference type="GO" id="GO:0006906">
    <property type="term" value="P:vesicle fusion"/>
    <property type="evidence" value="ECO:0007669"/>
    <property type="project" value="TreeGrafter"/>
</dbReference>
<dbReference type="PANTHER" id="PTHR19957:SF72">
    <property type="entry name" value="SYNTAXIN-3-LIKE"/>
    <property type="match status" value="1"/>
</dbReference>
<dbReference type="GO" id="GO:0031201">
    <property type="term" value="C:SNARE complex"/>
    <property type="evidence" value="ECO:0007669"/>
    <property type="project" value="TreeGrafter"/>
</dbReference>
<keyword evidence="8" id="KW-1185">Reference proteome</keyword>
<evidence type="ECO:0000256" key="5">
    <source>
        <dbReference type="ARBA" id="ARBA00023136"/>
    </source>
</evidence>
<evidence type="ECO:0000256" key="2">
    <source>
        <dbReference type="ARBA" id="ARBA00009063"/>
    </source>
</evidence>
<dbReference type="Proteomes" id="UP000694569">
    <property type="component" value="Unplaced"/>
</dbReference>
<dbReference type="SUPFAM" id="SSF47661">
    <property type="entry name" value="t-snare proteins"/>
    <property type="match status" value="1"/>
</dbReference>
<keyword evidence="3" id="KW-0813">Transport</keyword>
<dbReference type="GO" id="GO:0005886">
    <property type="term" value="C:plasma membrane"/>
    <property type="evidence" value="ECO:0007669"/>
    <property type="project" value="TreeGrafter"/>
</dbReference>
<dbReference type="GO" id="GO:0006886">
    <property type="term" value="P:intracellular protein transport"/>
    <property type="evidence" value="ECO:0007669"/>
    <property type="project" value="InterPro"/>
</dbReference>
<dbReference type="GO" id="GO:0012505">
    <property type="term" value="C:endomembrane system"/>
    <property type="evidence" value="ECO:0007669"/>
    <property type="project" value="UniProtKB-SubCell"/>
</dbReference>
<reference evidence="7" key="2">
    <citation type="submission" date="2025-09" db="UniProtKB">
        <authorList>
            <consortium name="Ensembl"/>
        </authorList>
    </citation>
    <scope>IDENTIFICATION</scope>
</reference>
<feature type="domain" description="T-SNARE coiled-coil homology" evidence="6">
    <location>
        <begin position="200"/>
        <end position="262"/>
    </location>
</feature>
<organism evidence="7 8">
    <name type="scientific">Leptobrachium leishanense</name>
    <name type="common">Leishan spiny toad</name>
    <dbReference type="NCBI Taxonomy" id="445787"/>
    <lineage>
        <taxon>Eukaryota</taxon>
        <taxon>Metazoa</taxon>
        <taxon>Chordata</taxon>
        <taxon>Craniata</taxon>
        <taxon>Vertebrata</taxon>
        <taxon>Euteleostomi</taxon>
        <taxon>Amphibia</taxon>
        <taxon>Batrachia</taxon>
        <taxon>Anura</taxon>
        <taxon>Pelobatoidea</taxon>
        <taxon>Megophryidae</taxon>
        <taxon>Leptobrachium</taxon>
    </lineage>
</organism>
<dbReference type="PANTHER" id="PTHR19957">
    <property type="entry name" value="SYNTAXIN"/>
    <property type="match status" value="1"/>
</dbReference>
<comment type="subcellular location">
    <subcellularLocation>
        <location evidence="1">Endomembrane system</location>
        <topology evidence="1">Peripheral membrane protein</topology>
    </subcellularLocation>
</comment>
<evidence type="ECO:0000256" key="4">
    <source>
        <dbReference type="ARBA" id="ARBA00023054"/>
    </source>
</evidence>
<dbReference type="FunFam" id="1.20.5.110:FF:000022">
    <property type="entry name" value="Syntaxin 19"/>
    <property type="match status" value="1"/>
</dbReference>
<proteinExistence type="inferred from homology"/>
<dbReference type="InterPro" id="IPR045242">
    <property type="entry name" value="Syntaxin"/>
</dbReference>
<comment type="similarity">
    <text evidence="2">Belongs to the syntaxin family.</text>
</comment>
<dbReference type="InterPro" id="IPR000727">
    <property type="entry name" value="T_SNARE_dom"/>
</dbReference>
<evidence type="ECO:0000313" key="8">
    <source>
        <dbReference type="Proteomes" id="UP000694569"/>
    </source>
</evidence>
<evidence type="ECO:0000256" key="3">
    <source>
        <dbReference type="ARBA" id="ARBA00022448"/>
    </source>
</evidence>
<dbReference type="PROSITE" id="PS50192">
    <property type="entry name" value="T_SNARE"/>
    <property type="match status" value="1"/>
</dbReference>
<accession>A0A8C5MWR9</accession>
<reference evidence="7" key="1">
    <citation type="submission" date="2025-08" db="UniProtKB">
        <authorList>
            <consortium name="Ensembl"/>
        </authorList>
    </citation>
    <scope>IDENTIFICATION</scope>
</reference>
<keyword evidence="5" id="KW-0472">Membrane</keyword>
<dbReference type="Ensembl" id="ENSLLET00000019654.1">
    <property type="protein sequence ID" value="ENSLLEP00000018907.1"/>
    <property type="gene ID" value="ENSLLEG00000011986.1"/>
</dbReference>
<dbReference type="GO" id="GO:0005484">
    <property type="term" value="F:SNAP receptor activity"/>
    <property type="evidence" value="ECO:0007669"/>
    <property type="project" value="InterPro"/>
</dbReference>
<dbReference type="Gene3D" id="1.20.5.110">
    <property type="match status" value="1"/>
</dbReference>
<dbReference type="Pfam" id="PF00804">
    <property type="entry name" value="Syntaxin"/>
    <property type="match status" value="1"/>
</dbReference>
<dbReference type="OrthoDB" id="10255013at2759"/>
<dbReference type="Pfam" id="PF05739">
    <property type="entry name" value="SNARE"/>
    <property type="match status" value="1"/>
</dbReference>
<evidence type="ECO:0000313" key="7">
    <source>
        <dbReference type="Ensembl" id="ENSLLEP00000018907.1"/>
    </source>
</evidence>
<dbReference type="InterPro" id="IPR010989">
    <property type="entry name" value="SNARE"/>
</dbReference>
<protein>
    <recommendedName>
        <fullName evidence="6">t-SNARE coiled-coil homology domain-containing protein</fullName>
    </recommendedName>
</protein>
<dbReference type="GO" id="GO:0048278">
    <property type="term" value="P:vesicle docking"/>
    <property type="evidence" value="ECO:0007669"/>
    <property type="project" value="TreeGrafter"/>
</dbReference>
<dbReference type="InterPro" id="IPR006012">
    <property type="entry name" value="Syntaxin/epimorphin_CS"/>
</dbReference>
<evidence type="ECO:0000256" key="1">
    <source>
        <dbReference type="ARBA" id="ARBA00004184"/>
    </source>
</evidence>
<keyword evidence="4" id="KW-0175">Coiled coil</keyword>
<dbReference type="InterPro" id="IPR006011">
    <property type="entry name" value="Syntaxin_N"/>
</dbReference>
<dbReference type="GO" id="GO:0000149">
    <property type="term" value="F:SNARE binding"/>
    <property type="evidence" value="ECO:0007669"/>
    <property type="project" value="TreeGrafter"/>
</dbReference>
<dbReference type="AlphaFoldDB" id="A0A8C5MWR9"/>
<dbReference type="GeneTree" id="ENSGT01050000244948"/>
<sequence length="318" mass="36544">MKDRLEELIYRVREDESMELDENLAFDNPVYHETEGNAMDVFFQEVSGLSVSLKKLKETSDRIENKQEEILCSTTETDICKGKKELTNIKNLLIPNAKVIQSQLGRMKGSLGQDDKSWRAENRIRQSQFMVLTNRYKDIMTQHYINETKYVGKLKEQIMRQAELAGLNLHEEEINQLIGSPMAPQIVGHDLEILKAKHHLAMAQERHKQLVDLEAQIVELHSLFIQMDLLVSEQQDIINSIEYNVLNTIDYISQSNEQVKKALKYQRQSRTRRSIKLSSVCGLSIILIRHQIAGLGQTAALSSLSTSLKEIDGLFQLY</sequence>